<proteinExistence type="predicted"/>
<protein>
    <submittedName>
        <fullName evidence="1">Uncharacterized protein</fullName>
    </submittedName>
</protein>
<organism evidence="1 2">
    <name type="scientific">Dermacentor silvarum</name>
    <name type="common">Tick</name>
    <dbReference type="NCBI Taxonomy" id="543639"/>
    <lineage>
        <taxon>Eukaryota</taxon>
        <taxon>Metazoa</taxon>
        <taxon>Ecdysozoa</taxon>
        <taxon>Arthropoda</taxon>
        <taxon>Chelicerata</taxon>
        <taxon>Arachnida</taxon>
        <taxon>Acari</taxon>
        <taxon>Parasitiformes</taxon>
        <taxon>Ixodida</taxon>
        <taxon>Ixodoidea</taxon>
        <taxon>Ixodidae</taxon>
        <taxon>Rhipicephalinae</taxon>
        <taxon>Dermacentor</taxon>
    </lineage>
</organism>
<name>A0ACB8C383_DERSI</name>
<sequence length="503" mass="56819">MTNEPYGMVLIATPSYVTEFNASDGDVTLRHDEGWPEELEEEFSENFQRAVTVLGYLYTFFIPMLIGLGLIGNGLSFVTFLFTRLKVRASSFYLGTLALSDFGYLFLMAFVWLDKQGVKILNKRGMCQGILYLSSAFSFWSVWLTVTFTAERCFAVQCPLWRLQLGTRCRARITVGATAAASLLLNAYLLLLTDVIVEEDGASACHHRPEFEQILHYTNIMDTVVTLIVPFILIVIMNFMIGRALYLFNAHNRNTSTGCSPTASNKAIPTTVSANGCTQVHHQYPERLLMNPSQISVSRMLFLVCTVFIILNLPSYVVRIHVFVLSISNQPVPDYVLLLQRYFMLLYYTNFAVNFILYNLGSRIFRRMMKQYVARKWRTLSSLCRSSDGFETSGGVGDVGVGSLKPHNQHNAVGRHKADAEDLMRGPGTRWLLACGRGRRPRNPSRYTAILEDTPARGAPLLLPVSGGQVELRRQLRLWTEGVPTRRQGGTMELFLRHFFKCS</sequence>
<reference evidence="1" key="1">
    <citation type="submission" date="2020-05" db="EMBL/GenBank/DDBJ databases">
        <title>Large-scale comparative analyses of tick genomes elucidate their genetic diversity and vector capacities.</title>
        <authorList>
            <person name="Jia N."/>
            <person name="Wang J."/>
            <person name="Shi W."/>
            <person name="Du L."/>
            <person name="Sun Y."/>
            <person name="Zhan W."/>
            <person name="Jiang J."/>
            <person name="Wang Q."/>
            <person name="Zhang B."/>
            <person name="Ji P."/>
            <person name="Sakyi L.B."/>
            <person name="Cui X."/>
            <person name="Yuan T."/>
            <person name="Jiang B."/>
            <person name="Yang W."/>
            <person name="Lam T.T.-Y."/>
            <person name="Chang Q."/>
            <person name="Ding S."/>
            <person name="Wang X."/>
            <person name="Zhu J."/>
            <person name="Ruan X."/>
            <person name="Zhao L."/>
            <person name="Wei J."/>
            <person name="Que T."/>
            <person name="Du C."/>
            <person name="Cheng J."/>
            <person name="Dai P."/>
            <person name="Han X."/>
            <person name="Huang E."/>
            <person name="Gao Y."/>
            <person name="Liu J."/>
            <person name="Shao H."/>
            <person name="Ye R."/>
            <person name="Li L."/>
            <person name="Wei W."/>
            <person name="Wang X."/>
            <person name="Wang C."/>
            <person name="Yang T."/>
            <person name="Huo Q."/>
            <person name="Li W."/>
            <person name="Guo W."/>
            <person name="Chen H."/>
            <person name="Zhou L."/>
            <person name="Ni X."/>
            <person name="Tian J."/>
            <person name="Zhou Y."/>
            <person name="Sheng Y."/>
            <person name="Liu T."/>
            <person name="Pan Y."/>
            <person name="Xia L."/>
            <person name="Li J."/>
            <person name="Zhao F."/>
            <person name="Cao W."/>
        </authorList>
    </citation>
    <scope>NUCLEOTIDE SEQUENCE</scope>
    <source>
        <strain evidence="1">Dsil-2018</strain>
    </source>
</reference>
<dbReference type="EMBL" id="CM023478">
    <property type="protein sequence ID" value="KAH7933176.1"/>
    <property type="molecule type" value="Genomic_DNA"/>
</dbReference>
<evidence type="ECO:0000313" key="1">
    <source>
        <dbReference type="EMBL" id="KAH7933176.1"/>
    </source>
</evidence>
<accession>A0ACB8C383</accession>
<gene>
    <name evidence="1" type="ORF">HPB49_009957</name>
</gene>
<dbReference type="Proteomes" id="UP000821865">
    <property type="component" value="Chromosome 9"/>
</dbReference>
<comment type="caution">
    <text evidence="1">The sequence shown here is derived from an EMBL/GenBank/DDBJ whole genome shotgun (WGS) entry which is preliminary data.</text>
</comment>
<keyword evidence="2" id="KW-1185">Reference proteome</keyword>
<evidence type="ECO:0000313" key="2">
    <source>
        <dbReference type="Proteomes" id="UP000821865"/>
    </source>
</evidence>